<proteinExistence type="predicted"/>
<organism evidence="3 4">
    <name type="scientific">Corynebacterium heidelbergense</name>
    <dbReference type="NCBI Taxonomy" id="2055947"/>
    <lineage>
        <taxon>Bacteria</taxon>
        <taxon>Bacillati</taxon>
        <taxon>Actinomycetota</taxon>
        <taxon>Actinomycetes</taxon>
        <taxon>Mycobacteriales</taxon>
        <taxon>Corynebacteriaceae</taxon>
        <taxon>Corynebacterium</taxon>
    </lineage>
</organism>
<dbReference type="Pfam" id="PF13829">
    <property type="entry name" value="DUF4191"/>
    <property type="match status" value="1"/>
</dbReference>
<reference evidence="3 4" key="1">
    <citation type="journal article" date="2018" name="Syst. Appl. Microbiol.">
        <title>Corynebacterium heidelbergense sp. nov., isolated from the preen glands of Egyptian geese (Alopochen aegyptiacus).</title>
        <authorList>
            <person name="Braun M.S."/>
            <person name="Wang E."/>
            <person name="Zimmermann S."/>
            <person name="Wink M."/>
        </authorList>
    </citation>
    <scope>NUCLEOTIDE SEQUENCE [LARGE SCALE GENOMIC DNA]</scope>
    <source>
        <strain evidence="3 4">647</strain>
    </source>
</reference>
<dbReference type="InterPro" id="IPR025445">
    <property type="entry name" value="DUF4191"/>
</dbReference>
<comment type="caution">
    <text evidence="3">The sequence shown here is derived from an EMBL/GenBank/DDBJ whole genome shotgun (WGS) entry which is preliminary data.</text>
</comment>
<keyword evidence="2" id="KW-1133">Transmembrane helix</keyword>
<feature type="transmembrane region" description="Helical" evidence="2">
    <location>
        <begin position="68"/>
        <end position="87"/>
    </location>
</feature>
<name>A0A364V7X8_9CORY</name>
<dbReference type="AlphaFoldDB" id="A0A364V7X8"/>
<keyword evidence="2" id="KW-0812">Transmembrane</keyword>
<evidence type="ECO:0000313" key="3">
    <source>
        <dbReference type="EMBL" id="RAV32755.1"/>
    </source>
</evidence>
<protein>
    <submittedName>
        <fullName evidence="3">DUF4191 domain-containing protein</fullName>
    </submittedName>
</protein>
<keyword evidence="4" id="KW-1185">Reference proteome</keyword>
<dbReference type="Proteomes" id="UP000251577">
    <property type="component" value="Unassembled WGS sequence"/>
</dbReference>
<dbReference type="EMBL" id="QHCV01000011">
    <property type="protein sequence ID" value="RAV32755.1"/>
    <property type="molecule type" value="Genomic_DNA"/>
</dbReference>
<feature type="compositionally biased region" description="Basic residues" evidence="1">
    <location>
        <begin position="248"/>
        <end position="259"/>
    </location>
</feature>
<feature type="compositionally biased region" description="Polar residues" evidence="1">
    <location>
        <begin position="215"/>
        <end position="227"/>
    </location>
</feature>
<evidence type="ECO:0000313" key="4">
    <source>
        <dbReference type="Proteomes" id="UP000251577"/>
    </source>
</evidence>
<evidence type="ECO:0000256" key="1">
    <source>
        <dbReference type="SAM" id="MobiDB-lite"/>
    </source>
</evidence>
<evidence type="ECO:0000256" key="2">
    <source>
        <dbReference type="SAM" id="Phobius"/>
    </source>
</evidence>
<accession>A0A364V7X8</accession>
<feature type="transmembrane region" description="Helical" evidence="2">
    <location>
        <begin position="43"/>
        <end position="62"/>
    </location>
</feature>
<feature type="region of interest" description="Disordered" evidence="1">
    <location>
        <begin position="215"/>
        <end position="259"/>
    </location>
</feature>
<keyword evidence="2" id="KW-0472">Membrane</keyword>
<dbReference type="RefSeq" id="WP_113630185.1">
    <property type="nucleotide sequence ID" value="NZ_QHCV01000011.1"/>
</dbReference>
<gene>
    <name evidence="3" type="ORF">DLJ54_01970</name>
</gene>
<sequence length="259" mass="28830">MAKDIRVKENKKAERAAKRAKRKQTFSQLRQAFQLQRKRDKKLIPYMVLAFLVPVVLLLLLSLVFGSWIFNLIIGILLGVMAAFWVFSRRLQSGVYDQIEGESGAAAWALSNLRDGAGMKWISQPGVASNTHMDAVHRVVGCPGVVLVGEGSPHRVKQLMGQERKRLSRILGDTPVYEVVVGDAEGQVPVKKLQRHLMRLPRNIKKSEVDALNSRVESITRRTSPQNALPKGPLPRGAKGGQMAGMNRRARRAANRGKK</sequence>